<evidence type="ECO:0000256" key="2">
    <source>
        <dbReference type="SAM" id="SignalP"/>
    </source>
</evidence>
<evidence type="ECO:0000256" key="1">
    <source>
        <dbReference type="ARBA" id="ARBA00009477"/>
    </source>
</evidence>
<dbReference type="EMBL" id="JBALHR010000027">
    <property type="protein sequence ID" value="MEH7830463.1"/>
    <property type="molecule type" value="Genomic_DNA"/>
</dbReference>
<dbReference type="Gene3D" id="1.10.287.470">
    <property type="entry name" value="Helix hairpin bin"/>
    <property type="match status" value="1"/>
</dbReference>
<evidence type="ECO:0000313" key="3">
    <source>
        <dbReference type="EMBL" id="MEH7830463.1"/>
    </source>
</evidence>
<comment type="similarity">
    <text evidence="1">Belongs to the membrane fusion protein (MFP) (TC 8.A.1) family.</text>
</comment>
<reference evidence="3" key="1">
    <citation type="submission" date="2024-02" db="EMBL/GenBank/DDBJ databases">
        <title>Genome sequences of strain Gemmobacter sp. JM10B15.</title>
        <authorList>
            <person name="Zhang M."/>
        </authorList>
    </citation>
    <scope>NUCLEOTIDE SEQUENCE</scope>
    <source>
        <strain evidence="3">JM10B15</strain>
    </source>
</reference>
<dbReference type="Gene3D" id="2.40.30.170">
    <property type="match status" value="1"/>
</dbReference>
<dbReference type="Proteomes" id="UP001431963">
    <property type="component" value="Unassembled WGS sequence"/>
</dbReference>
<keyword evidence="2" id="KW-0732">Signal</keyword>
<comment type="caution">
    <text evidence="3">The sequence shown here is derived from an EMBL/GenBank/DDBJ whole genome shotgun (WGS) entry which is preliminary data.</text>
</comment>
<dbReference type="RefSeq" id="WP_335425500.1">
    <property type="nucleotide sequence ID" value="NZ_JBALHR010000027.1"/>
</dbReference>
<sequence>MAAAPLLRVLALGIACASPVLAEEALPVEIVTVAPMVSGYDHKLTGSTETTTLIPLAFRAAGRIIAVEVDQGDLVAQGAVIARIDPVQQREALRVAEAGLQAAEAGLLRAQQEFDRQKALLDSGRITQAEFDATREGLVTATSSREQAQAQVVRARRALEDTVLTAPADTIVAARSAEAGQVVEAGQTIVTLAGRTGRDAVFLAPDGAPVESFLGSEISLRLLNHNGRELRARLSEVAPVVDAATGSVRVKARIENPPEDLFLLGEPVEGSLTIPASVGAVVPWTALTESGGQMAVWTVDPATMRVALAPVTVDRFTTESLLIAEGLPPGTMVVGEGSQMLFPGRLVQARPEVAQ</sequence>
<dbReference type="Gene3D" id="2.40.420.20">
    <property type="match status" value="1"/>
</dbReference>
<dbReference type="PANTHER" id="PTHR30469">
    <property type="entry name" value="MULTIDRUG RESISTANCE PROTEIN MDTA"/>
    <property type="match status" value="1"/>
</dbReference>
<feature type="chain" id="PRO_5045217650" evidence="2">
    <location>
        <begin position="23"/>
        <end position="355"/>
    </location>
</feature>
<accession>A0ABU8C0I7</accession>
<organism evidence="3 4">
    <name type="scientific">Gemmobacter denitrificans</name>
    <dbReference type="NCBI Taxonomy" id="3123040"/>
    <lineage>
        <taxon>Bacteria</taxon>
        <taxon>Pseudomonadati</taxon>
        <taxon>Pseudomonadota</taxon>
        <taxon>Alphaproteobacteria</taxon>
        <taxon>Rhodobacterales</taxon>
        <taxon>Paracoccaceae</taxon>
        <taxon>Gemmobacter</taxon>
    </lineage>
</organism>
<name>A0ABU8C0I7_9RHOB</name>
<proteinExistence type="inferred from homology"/>
<dbReference type="Gene3D" id="2.40.50.100">
    <property type="match status" value="1"/>
</dbReference>
<protein>
    <submittedName>
        <fullName evidence="3">Efflux RND transporter periplasmic adaptor subunit</fullName>
    </submittedName>
</protein>
<dbReference type="SUPFAM" id="SSF111369">
    <property type="entry name" value="HlyD-like secretion proteins"/>
    <property type="match status" value="1"/>
</dbReference>
<dbReference type="PANTHER" id="PTHR30469:SF38">
    <property type="entry name" value="HLYD FAMILY SECRETION PROTEIN"/>
    <property type="match status" value="1"/>
</dbReference>
<gene>
    <name evidence="3" type="ORF">V6590_20115</name>
</gene>
<keyword evidence="4" id="KW-1185">Reference proteome</keyword>
<evidence type="ECO:0000313" key="4">
    <source>
        <dbReference type="Proteomes" id="UP001431963"/>
    </source>
</evidence>
<feature type="signal peptide" evidence="2">
    <location>
        <begin position="1"/>
        <end position="22"/>
    </location>
</feature>
<dbReference type="InterPro" id="IPR006143">
    <property type="entry name" value="RND_pump_MFP"/>
</dbReference>
<dbReference type="NCBIfam" id="TIGR01730">
    <property type="entry name" value="RND_mfp"/>
    <property type="match status" value="1"/>
</dbReference>